<evidence type="ECO:0000313" key="1">
    <source>
        <dbReference type="EMBL" id="MCY0966089.1"/>
    </source>
</evidence>
<dbReference type="RefSeq" id="WP_283174291.1">
    <property type="nucleotide sequence ID" value="NZ_JAPNOA010000029.1"/>
</dbReference>
<gene>
    <name evidence="1" type="ORF">OUO13_12900</name>
</gene>
<name>A0A9X3EEI3_9GAMM</name>
<sequence>MSSLRNAFAKLQEQWQGYDASQDTTGDLYNRIRINLLELIETAREDMYREEYLRFKKDVIQYLCEICDSQRDKDLLKRFAAGILSPEELTFILANTTAKRS</sequence>
<accession>A0A9X3EEI3</accession>
<proteinExistence type="predicted"/>
<dbReference type="AlphaFoldDB" id="A0A9X3EEI3"/>
<evidence type="ECO:0000313" key="2">
    <source>
        <dbReference type="Proteomes" id="UP001150830"/>
    </source>
</evidence>
<organism evidence="1 2">
    <name type="scientific">Parathalassolituus penaei</name>
    <dbReference type="NCBI Taxonomy" id="2997323"/>
    <lineage>
        <taxon>Bacteria</taxon>
        <taxon>Pseudomonadati</taxon>
        <taxon>Pseudomonadota</taxon>
        <taxon>Gammaproteobacteria</taxon>
        <taxon>Oceanospirillales</taxon>
        <taxon>Oceanospirillaceae</taxon>
        <taxon>Parathalassolituus</taxon>
    </lineage>
</organism>
<comment type="caution">
    <text evidence="1">The sequence shown here is derived from an EMBL/GenBank/DDBJ whole genome shotgun (WGS) entry which is preliminary data.</text>
</comment>
<dbReference type="Proteomes" id="UP001150830">
    <property type="component" value="Unassembled WGS sequence"/>
</dbReference>
<reference evidence="1" key="1">
    <citation type="submission" date="2022-11" db="EMBL/GenBank/DDBJ databases">
        <title>Parathalassolutuus dongxingensis gen. nov., sp. nov., a novel member of family Oceanospirillaceae isolated from a coastal shrimp pond in Guangxi, China.</title>
        <authorList>
            <person name="Chen H."/>
        </authorList>
    </citation>
    <scope>NUCLEOTIDE SEQUENCE</scope>
    <source>
        <strain evidence="1">G-43</strain>
    </source>
</reference>
<keyword evidence="2" id="KW-1185">Reference proteome</keyword>
<dbReference type="EMBL" id="JAPNOA010000029">
    <property type="protein sequence ID" value="MCY0966089.1"/>
    <property type="molecule type" value="Genomic_DNA"/>
</dbReference>
<protein>
    <submittedName>
        <fullName evidence="1">Uncharacterized protein</fullName>
    </submittedName>
</protein>